<gene>
    <name evidence="4" type="ORF">ENV54_11525</name>
</gene>
<sequence length="165" mass="16948">MNKHIQGFTIAELMVAIAIIGILLAIALPYYSHYKKTSCDQAALADLYNLKAAVHKKLTDDLMSSTSIAATTDEDVSKAVDAVLADATGKYGFPGPTAKCSVSLTNNNGVVTASTPLGTEQGVRGWMLRMSGGKDPVPVGAQEGGGGGQGNGSGWNPLPGCTSGY</sequence>
<feature type="transmembrane region" description="Helical" evidence="3">
    <location>
        <begin position="7"/>
        <end position="31"/>
    </location>
</feature>
<dbReference type="InterPro" id="IPR000983">
    <property type="entry name" value="Bac_GSPG_pilin"/>
</dbReference>
<evidence type="ECO:0000256" key="1">
    <source>
        <dbReference type="ARBA" id="ARBA00022481"/>
    </source>
</evidence>
<dbReference type="SUPFAM" id="SSF54523">
    <property type="entry name" value="Pili subunits"/>
    <property type="match status" value="1"/>
</dbReference>
<dbReference type="GO" id="GO:0015627">
    <property type="term" value="C:type II protein secretion system complex"/>
    <property type="evidence" value="ECO:0007669"/>
    <property type="project" value="InterPro"/>
</dbReference>
<evidence type="ECO:0000256" key="2">
    <source>
        <dbReference type="SAM" id="MobiDB-lite"/>
    </source>
</evidence>
<accession>A0A7C4EWD1</accession>
<reference evidence="4" key="1">
    <citation type="journal article" date="2020" name="mSystems">
        <title>Genome- and Community-Level Interaction Insights into Carbon Utilization and Element Cycling Functions of Hydrothermarchaeota in Hydrothermal Sediment.</title>
        <authorList>
            <person name="Zhou Z."/>
            <person name="Liu Y."/>
            <person name="Xu W."/>
            <person name="Pan J."/>
            <person name="Luo Z.H."/>
            <person name="Li M."/>
        </authorList>
    </citation>
    <scope>NUCLEOTIDE SEQUENCE [LARGE SCALE GENOMIC DNA]</scope>
    <source>
        <strain evidence="4">SpSt-769</strain>
    </source>
</reference>
<dbReference type="Pfam" id="PF07963">
    <property type="entry name" value="N_methyl"/>
    <property type="match status" value="1"/>
</dbReference>
<dbReference type="AlphaFoldDB" id="A0A7C4EWD1"/>
<protein>
    <submittedName>
        <fullName evidence="4">Prepilin-type N-terminal cleavage/methylation domain-containing protein</fullName>
    </submittedName>
</protein>
<keyword evidence="1" id="KW-0488">Methylation</keyword>
<name>A0A7C4EWD1_9BACT</name>
<feature type="region of interest" description="Disordered" evidence="2">
    <location>
        <begin position="138"/>
        <end position="165"/>
    </location>
</feature>
<evidence type="ECO:0000256" key="3">
    <source>
        <dbReference type="SAM" id="Phobius"/>
    </source>
</evidence>
<keyword evidence="3" id="KW-1133">Transmembrane helix</keyword>
<keyword evidence="3" id="KW-0472">Membrane</keyword>
<proteinExistence type="predicted"/>
<dbReference type="Gene3D" id="3.30.700.10">
    <property type="entry name" value="Glycoprotein, Type 4 Pilin"/>
    <property type="match status" value="1"/>
</dbReference>
<dbReference type="InterPro" id="IPR012902">
    <property type="entry name" value="N_methyl_site"/>
</dbReference>
<organism evidence="4">
    <name type="scientific">Desulfomonile tiedjei</name>
    <dbReference type="NCBI Taxonomy" id="2358"/>
    <lineage>
        <taxon>Bacteria</taxon>
        <taxon>Pseudomonadati</taxon>
        <taxon>Thermodesulfobacteriota</taxon>
        <taxon>Desulfomonilia</taxon>
        <taxon>Desulfomonilales</taxon>
        <taxon>Desulfomonilaceae</taxon>
        <taxon>Desulfomonile</taxon>
    </lineage>
</organism>
<evidence type="ECO:0000313" key="4">
    <source>
        <dbReference type="EMBL" id="HGH61913.1"/>
    </source>
</evidence>
<dbReference type="NCBIfam" id="TIGR02532">
    <property type="entry name" value="IV_pilin_GFxxxE"/>
    <property type="match status" value="1"/>
</dbReference>
<dbReference type="InterPro" id="IPR045584">
    <property type="entry name" value="Pilin-like"/>
</dbReference>
<feature type="compositionally biased region" description="Gly residues" evidence="2">
    <location>
        <begin position="142"/>
        <end position="153"/>
    </location>
</feature>
<dbReference type="EMBL" id="DTGT01000375">
    <property type="protein sequence ID" value="HGH61913.1"/>
    <property type="molecule type" value="Genomic_DNA"/>
</dbReference>
<comment type="caution">
    <text evidence="4">The sequence shown here is derived from an EMBL/GenBank/DDBJ whole genome shotgun (WGS) entry which is preliminary data.</text>
</comment>
<dbReference type="PRINTS" id="PR00813">
    <property type="entry name" value="BCTERIALGSPG"/>
</dbReference>
<keyword evidence="3" id="KW-0812">Transmembrane</keyword>
<dbReference type="GO" id="GO:0015628">
    <property type="term" value="P:protein secretion by the type II secretion system"/>
    <property type="evidence" value="ECO:0007669"/>
    <property type="project" value="InterPro"/>
</dbReference>